<dbReference type="InterPro" id="IPR027543">
    <property type="entry name" value="Lon_bac"/>
</dbReference>
<evidence type="ECO:0000256" key="11">
    <source>
        <dbReference type="PIRSR" id="PIRSR001174-1"/>
    </source>
</evidence>
<dbReference type="Proteomes" id="UP000031643">
    <property type="component" value="Chromosome"/>
</dbReference>
<keyword evidence="6 9" id="KW-0720">Serine protease</keyword>
<evidence type="ECO:0000259" key="17">
    <source>
        <dbReference type="PROSITE" id="PS51786"/>
    </source>
</evidence>
<dbReference type="InterPro" id="IPR003593">
    <property type="entry name" value="AAA+_ATPase"/>
</dbReference>
<dbReference type="InterPro" id="IPR015947">
    <property type="entry name" value="PUA-like_sf"/>
</dbReference>
<evidence type="ECO:0000256" key="12">
    <source>
        <dbReference type="PIRSR" id="PIRSR001174-2"/>
    </source>
</evidence>
<dbReference type="SUPFAM" id="SSF54211">
    <property type="entry name" value="Ribosomal protein S5 domain 2-like"/>
    <property type="match status" value="1"/>
</dbReference>
<dbReference type="PANTHER" id="PTHR10046">
    <property type="entry name" value="ATP DEPENDENT LON PROTEASE FAMILY MEMBER"/>
    <property type="match status" value="1"/>
</dbReference>
<dbReference type="Pfam" id="PF22667">
    <property type="entry name" value="Lon_lid"/>
    <property type="match status" value="1"/>
</dbReference>
<evidence type="ECO:0000256" key="5">
    <source>
        <dbReference type="ARBA" id="ARBA00022801"/>
    </source>
</evidence>
<comment type="similarity">
    <text evidence="9 10 13 14">Belongs to the peptidase S16 family.</text>
</comment>
<comment type="function">
    <text evidence="9">ATP-dependent serine protease that mediates the selective degradation of mutant and abnormal proteins as well as certain short-lived regulatory proteins. Required for cellular homeostasis and for survival from DNA damage and developmental changes induced by stress. Degrades polypeptides processively to yield small peptide fragments that are 5 to 10 amino acids long. Binds to DNA in a double-stranded, site-specific manner.</text>
</comment>
<dbReference type="GO" id="GO:0006515">
    <property type="term" value="P:protein quality control for misfolded or incompletely synthesized proteins"/>
    <property type="evidence" value="ECO:0007669"/>
    <property type="project" value="UniProtKB-UniRule"/>
</dbReference>
<dbReference type="GO" id="GO:0005524">
    <property type="term" value="F:ATP binding"/>
    <property type="evidence" value="ECO:0007669"/>
    <property type="project" value="UniProtKB-UniRule"/>
</dbReference>
<dbReference type="Gene3D" id="1.20.58.1480">
    <property type="match status" value="1"/>
</dbReference>
<dbReference type="OrthoDB" id="9803599at2"/>
<feature type="active site" evidence="9 11">
    <location>
        <position position="709"/>
    </location>
</feature>
<evidence type="ECO:0000256" key="13">
    <source>
        <dbReference type="PROSITE-ProRule" id="PRU01122"/>
    </source>
</evidence>
<feature type="region of interest" description="Disordered" evidence="16">
    <location>
        <begin position="802"/>
        <end position="824"/>
    </location>
</feature>
<feature type="compositionally biased region" description="Polar residues" evidence="16">
    <location>
        <begin position="1"/>
        <end position="13"/>
    </location>
</feature>
<dbReference type="InterPro" id="IPR027065">
    <property type="entry name" value="Lon_Prtase"/>
</dbReference>
<dbReference type="FunFam" id="1.20.5.5270:FF:000002">
    <property type="entry name" value="Lon protease homolog"/>
    <property type="match status" value="1"/>
</dbReference>
<dbReference type="GO" id="GO:0004252">
    <property type="term" value="F:serine-type endopeptidase activity"/>
    <property type="evidence" value="ECO:0007669"/>
    <property type="project" value="UniProtKB-UniRule"/>
</dbReference>
<proteinExistence type="evidence at transcript level"/>
<feature type="active site" evidence="9 11">
    <location>
        <position position="752"/>
    </location>
</feature>
<feature type="binding site" evidence="9 12">
    <location>
        <begin position="386"/>
        <end position="393"/>
    </location>
    <ligand>
        <name>ATP</name>
        <dbReference type="ChEBI" id="CHEBI:30616"/>
    </ligand>
</feature>
<evidence type="ECO:0000256" key="9">
    <source>
        <dbReference type="HAMAP-Rule" id="MF_01973"/>
    </source>
</evidence>
<keyword evidence="20" id="KW-1185">Reference proteome</keyword>
<feature type="domain" description="Lon proteolytic" evidence="17">
    <location>
        <begin position="622"/>
        <end position="803"/>
    </location>
</feature>
<evidence type="ECO:0000256" key="8">
    <source>
        <dbReference type="ARBA" id="ARBA00023016"/>
    </source>
</evidence>
<dbReference type="PROSITE" id="PS51787">
    <property type="entry name" value="LON_N"/>
    <property type="match status" value="1"/>
</dbReference>
<dbReference type="GO" id="GO:0005737">
    <property type="term" value="C:cytoplasm"/>
    <property type="evidence" value="ECO:0007669"/>
    <property type="project" value="UniProtKB-SubCell"/>
</dbReference>
<feature type="domain" description="Lon N-terminal" evidence="18">
    <location>
        <begin position="41"/>
        <end position="234"/>
    </location>
</feature>
<keyword evidence="4 9" id="KW-0547">Nucleotide-binding</keyword>
<dbReference type="InterPro" id="IPR003111">
    <property type="entry name" value="Lon_prtase_N"/>
</dbReference>
<dbReference type="GO" id="GO:0034605">
    <property type="term" value="P:cellular response to heat"/>
    <property type="evidence" value="ECO:0007669"/>
    <property type="project" value="UniProtKB-UniRule"/>
</dbReference>
<dbReference type="InterPro" id="IPR014721">
    <property type="entry name" value="Ribsml_uS5_D2-typ_fold_subgr"/>
</dbReference>
<dbReference type="Gene3D" id="3.40.50.300">
    <property type="entry name" value="P-loop containing nucleotide triphosphate hydrolases"/>
    <property type="match status" value="1"/>
</dbReference>
<evidence type="ECO:0000256" key="15">
    <source>
        <dbReference type="SAM" id="Coils"/>
    </source>
</evidence>
<dbReference type="InterPro" id="IPR008269">
    <property type="entry name" value="Lon_proteolytic"/>
</dbReference>
<comment type="subcellular location">
    <subcellularLocation>
        <location evidence="1 9 10">Cytoplasm</location>
    </subcellularLocation>
</comment>
<dbReference type="SUPFAM" id="SSF52540">
    <property type="entry name" value="P-loop containing nucleoside triphosphate hydrolases"/>
    <property type="match status" value="1"/>
</dbReference>
<evidence type="ECO:0000313" key="19">
    <source>
        <dbReference type="EMBL" id="BAQ17638.1"/>
    </source>
</evidence>
<dbReference type="InterPro" id="IPR004815">
    <property type="entry name" value="Lon_bac/euk-typ"/>
</dbReference>
<dbReference type="SMART" id="SM00464">
    <property type="entry name" value="LON"/>
    <property type="match status" value="1"/>
</dbReference>
<dbReference type="NCBIfam" id="TIGR00763">
    <property type="entry name" value="lon"/>
    <property type="match status" value="1"/>
</dbReference>
<keyword evidence="8 9" id="KW-0346">Stress response</keyword>
<dbReference type="Gene3D" id="1.20.5.5270">
    <property type="match status" value="1"/>
</dbReference>
<dbReference type="CDD" id="cd19500">
    <property type="entry name" value="RecA-like_Lon"/>
    <property type="match status" value="1"/>
</dbReference>
<dbReference type="PROSITE" id="PS51786">
    <property type="entry name" value="LON_PROTEOLYTIC"/>
    <property type="match status" value="1"/>
</dbReference>
<dbReference type="InterPro" id="IPR054594">
    <property type="entry name" value="Lon_lid"/>
</dbReference>
<keyword evidence="5 9" id="KW-0378">Hydrolase</keyword>
<evidence type="ECO:0000256" key="3">
    <source>
        <dbReference type="ARBA" id="ARBA00022670"/>
    </source>
</evidence>
<comment type="subunit">
    <text evidence="9 10">Homohexamer. Organized in a ring with a central cavity.</text>
</comment>
<protein>
    <recommendedName>
        <fullName evidence="9 10">Lon protease</fullName>
        <ecNumber evidence="9 10">3.4.21.53</ecNumber>
    </recommendedName>
    <alternativeName>
        <fullName evidence="9">ATP-dependent protease La</fullName>
    </alternativeName>
</protein>
<evidence type="ECO:0000256" key="6">
    <source>
        <dbReference type="ARBA" id="ARBA00022825"/>
    </source>
</evidence>
<dbReference type="Pfam" id="PF02190">
    <property type="entry name" value="LON_substr_bdg"/>
    <property type="match status" value="1"/>
</dbReference>
<evidence type="ECO:0000256" key="2">
    <source>
        <dbReference type="ARBA" id="ARBA00022490"/>
    </source>
</evidence>
<accession>A0A0A8K3W2</accession>
<dbReference type="PIRSF" id="PIRSF001174">
    <property type="entry name" value="Lon_proteas"/>
    <property type="match status" value="1"/>
</dbReference>
<comment type="catalytic activity">
    <reaction evidence="9 10 13">
        <text>Hydrolysis of proteins in presence of ATP.</text>
        <dbReference type="EC" id="3.4.21.53"/>
    </reaction>
</comment>
<dbReference type="AlphaFoldDB" id="A0A0A8K3W2"/>
<dbReference type="STRING" id="1384459.GL4_2195"/>
<dbReference type="Gene3D" id="1.10.8.60">
    <property type="match status" value="1"/>
</dbReference>
<evidence type="ECO:0000256" key="1">
    <source>
        <dbReference type="ARBA" id="ARBA00004496"/>
    </source>
</evidence>
<dbReference type="InterPro" id="IPR003959">
    <property type="entry name" value="ATPase_AAA_core"/>
</dbReference>
<dbReference type="EMBL" id="AP014648">
    <property type="protein sequence ID" value="BAQ17638.1"/>
    <property type="molecule type" value="Genomic_DNA"/>
</dbReference>
<dbReference type="InterPro" id="IPR020568">
    <property type="entry name" value="Ribosomal_Su5_D2-typ_SF"/>
</dbReference>
<feature type="coiled-coil region" evidence="15">
    <location>
        <begin position="274"/>
        <end position="311"/>
    </location>
</feature>
<evidence type="ECO:0000259" key="18">
    <source>
        <dbReference type="PROSITE" id="PS51787"/>
    </source>
</evidence>
<evidence type="ECO:0000256" key="7">
    <source>
        <dbReference type="ARBA" id="ARBA00022840"/>
    </source>
</evidence>
<keyword evidence="2 9" id="KW-0963">Cytoplasm</keyword>
<evidence type="ECO:0000256" key="4">
    <source>
        <dbReference type="ARBA" id="ARBA00022741"/>
    </source>
</evidence>
<evidence type="ECO:0000256" key="14">
    <source>
        <dbReference type="RuleBase" id="RU000591"/>
    </source>
</evidence>
<dbReference type="EC" id="3.4.21.53" evidence="9 10"/>
<dbReference type="HAMAP" id="MF_01973">
    <property type="entry name" value="lon_bact"/>
    <property type="match status" value="1"/>
</dbReference>
<organism evidence="19 20">
    <name type="scientific">Methyloceanibacter caenitepidi</name>
    <dbReference type="NCBI Taxonomy" id="1384459"/>
    <lineage>
        <taxon>Bacteria</taxon>
        <taxon>Pseudomonadati</taxon>
        <taxon>Pseudomonadota</taxon>
        <taxon>Alphaproteobacteria</taxon>
        <taxon>Hyphomicrobiales</taxon>
        <taxon>Hyphomicrobiaceae</taxon>
        <taxon>Methyloceanibacter</taxon>
    </lineage>
</organism>
<gene>
    <name evidence="9" type="primary">lon</name>
    <name evidence="19" type="ORF">GL4_2195</name>
</gene>
<reference evidence="19 20" key="1">
    <citation type="submission" date="2014-09" db="EMBL/GenBank/DDBJ databases">
        <title>Genome sequencing of Methyloceanibacter caenitepidi Gela4.</title>
        <authorList>
            <person name="Takeuchi M."/>
            <person name="Susumu S."/>
            <person name="Kamagata Y."/>
            <person name="Oshima K."/>
            <person name="Hattori M."/>
            <person name="Iwasaki W."/>
        </authorList>
    </citation>
    <scope>NUCLEOTIDE SEQUENCE [LARGE SCALE GENOMIC DNA]</scope>
    <source>
        <strain evidence="19 20">Gela4</strain>
    </source>
</reference>
<dbReference type="GO" id="GO:0043565">
    <property type="term" value="F:sequence-specific DNA binding"/>
    <property type="evidence" value="ECO:0007669"/>
    <property type="project" value="UniProtKB-UniRule"/>
</dbReference>
<dbReference type="GO" id="GO:0016887">
    <property type="term" value="F:ATP hydrolysis activity"/>
    <property type="evidence" value="ECO:0007669"/>
    <property type="project" value="UniProtKB-UniRule"/>
</dbReference>
<dbReference type="Pfam" id="PF05362">
    <property type="entry name" value="Lon_C"/>
    <property type="match status" value="1"/>
</dbReference>
<dbReference type="SUPFAM" id="SSF88697">
    <property type="entry name" value="PUA domain-like"/>
    <property type="match status" value="1"/>
</dbReference>
<feature type="region of interest" description="Disordered" evidence="16">
    <location>
        <begin position="1"/>
        <end position="32"/>
    </location>
</feature>
<dbReference type="SMART" id="SM00382">
    <property type="entry name" value="AAA"/>
    <property type="match status" value="1"/>
</dbReference>
<evidence type="ECO:0000256" key="16">
    <source>
        <dbReference type="SAM" id="MobiDB-lite"/>
    </source>
</evidence>
<keyword evidence="7 9" id="KW-0067">ATP-binding</keyword>
<evidence type="ECO:0000256" key="10">
    <source>
        <dbReference type="PIRNR" id="PIRNR001174"/>
    </source>
</evidence>
<dbReference type="Gene3D" id="3.30.230.10">
    <property type="match status" value="1"/>
</dbReference>
<name>A0A0A8K3W2_9HYPH</name>
<dbReference type="Gene3D" id="2.30.130.40">
    <property type="entry name" value="LON domain-like"/>
    <property type="match status" value="1"/>
</dbReference>
<dbReference type="InterPro" id="IPR046336">
    <property type="entry name" value="Lon_prtase_N_sf"/>
</dbReference>
<dbReference type="PROSITE" id="PS01046">
    <property type="entry name" value="LON_SER"/>
    <property type="match status" value="1"/>
</dbReference>
<dbReference type="InterPro" id="IPR027417">
    <property type="entry name" value="P-loop_NTPase"/>
</dbReference>
<dbReference type="FunFam" id="3.40.50.300:FF:000382">
    <property type="entry name" value="Lon protease homolog 2, peroxisomal"/>
    <property type="match status" value="1"/>
</dbReference>
<keyword evidence="3 9" id="KW-0645">Protease</keyword>
<dbReference type="GO" id="GO:0004176">
    <property type="term" value="F:ATP-dependent peptidase activity"/>
    <property type="evidence" value="ECO:0007669"/>
    <property type="project" value="UniProtKB-UniRule"/>
</dbReference>
<evidence type="ECO:0000313" key="20">
    <source>
        <dbReference type="Proteomes" id="UP000031643"/>
    </source>
</evidence>
<comment type="induction">
    <text evidence="9">By heat shock.</text>
</comment>
<sequence length="824" mass="89952">MNEQDQNLTTESLQKSEETTESPTAAGRAESAYPELPNDAVILLPTRNAVLFPGVVAPLMVGRPQTVAGAQAAAQAGKPVGVLLQSDPSADAPGPDQLNRVGTMAEIMRYVTSPDGAHHLVVRGMNRFKVLEILDGYPFLAARIEEVGGSEVFSTELAARVHQLRERAREALSLLPNAPDELAGALEQIESPSMLADFIANVMDISPPEKQGILETFDVSDRIDKVLRELVQQIEVLRLSKQIGEQTQESLSGRQREHILREQLRQIQKELGEGEDGEAEIAELREAIDKAEMSEEAETQAKKELRRLERMPEASAEHGMIRTYLDWLIELPWSKLSEETIDIAEARRILDEDHYGLPKVKQRILEYLAVRKLNPDGNSPILCFVGPPGVGKTSLGQSIARAMGRQFGRISLGGVHDEAEIRGHRRTYVGALPGNIVQALRKAETRNPVFMLDEMDKLSASFHGDPSAALLEVLDPAQNSTFRDNYLGVPFDLSKVMFIGTANVLDQIPAPLRDRMEVIEIPGYTEDEKVEIAKRYLVRRQLEASGLTPEQCEITEEALRTIIDGYTREAGVRNLEREIGAVCRHVAMQIAEGGQSNMRIDVDDLHGILGARKVDNEVAMRTSVPGVATGLAWTPTGGDILFIECTKVPGKGRLILTGQLGEVMKESAQAALSLLKVRAGHLGIEQSVFDTSDIHLHVPAGAIPKDGPSAGVAMFIALTSLFTGRTVRSDIAMTGEISLRGLVLPIGGVKNKVLAAVRAGIKTVMLPERNRRDFEDIPEAAREAVKFVWMSTVDDALAAALSPPEVPADSPNDLSDDQRRLASG</sequence>
<dbReference type="InterPro" id="IPR008268">
    <property type="entry name" value="Peptidase_S16_AS"/>
</dbReference>
<dbReference type="RefSeq" id="WP_045369969.1">
    <property type="nucleotide sequence ID" value="NZ_AP014648.1"/>
</dbReference>
<dbReference type="Pfam" id="PF00004">
    <property type="entry name" value="AAA"/>
    <property type="match status" value="1"/>
</dbReference>
<keyword evidence="15" id="KW-0175">Coiled coil</keyword>
<dbReference type="PRINTS" id="PR00830">
    <property type="entry name" value="ENDOLAPTASE"/>
</dbReference>
<dbReference type="HOGENOM" id="CLU_004109_4_3_5"/>
<dbReference type="KEGG" id="mcg:GL4_2195"/>